<organism evidence="1 2">
    <name type="scientific">Colocasia esculenta</name>
    <name type="common">Wild taro</name>
    <name type="synonym">Arum esculentum</name>
    <dbReference type="NCBI Taxonomy" id="4460"/>
    <lineage>
        <taxon>Eukaryota</taxon>
        <taxon>Viridiplantae</taxon>
        <taxon>Streptophyta</taxon>
        <taxon>Embryophyta</taxon>
        <taxon>Tracheophyta</taxon>
        <taxon>Spermatophyta</taxon>
        <taxon>Magnoliopsida</taxon>
        <taxon>Liliopsida</taxon>
        <taxon>Araceae</taxon>
        <taxon>Aroideae</taxon>
        <taxon>Colocasieae</taxon>
        <taxon>Colocasia</taxon>
    </lineage>
</organism>
<dbReference type="AlphaFoldDB" id="A0A843UIY0"/>
<evidence type="ECO:0000313" key="2">
    <source>
        <dbReference type="Proteomes" id="UP000652761"/>
    </source>
</evidence>
<accession>A0A843UIY0</accession>
<proteinExistence type="predicted"/>
<keyword evidence="2" id="KW-1185">Reference proteome</keyword>
<protein>
    <submittedName>
        <fullName evidence="1">Uncharacterized protein</fullName>
    </submittedName>
</protein>
<reference evidence="1" key="1">
    <citation type="submission" date="2017-07" db="EMBL/GenBank/DDBJ databases">
        <title>Taro Niue Genome Assembly and Annotation.</title>
        <authorList>
            <person name="Atibalentja N."/>
            <person name="Keating K."/>
            <person name="Fields C.J."/>
        </authorList>
    </citation>
    <scope>NUCLEOTIDE SEQUENCE</scope>
    <source>
        <strain evidence="1">Niue_2</strain>
        <tissue evidence="1">Leaf</tissue>
    </source>
</reference>
<dbReference type="EMBL" id="NMUH01000597">
    <property type="protein sequence ID" value="MQL81924.1"/>
    <property type="molecule type" value="Genomic_DNA"/>
</dbReference>
<dbReference type="Proteomes" id="UP000652761">
    <property type="component" value="Unassembled WGS sequence"/>
</dbReference>
<name>A0A843UIY0_COLES</name>
<comment type="caution">
    <text evidence="1">The sequence shown here is derived from an EMBL/GenBank/DDBJ whole genome shotgun (WGS) entry which is preliminary data.</text>
</comment>
<evidence type="ECO:0000313" key="1">
    <source>
        <dbReference type="EMBL" id="MQL81924.1"/>
    </source>
</evidence>
<gene>
    <name evidence="1" type="ORF">Taro_014394</name>
</gene>
<sequence>MVLPPPLPVDYSVFMQGLVQAMQTQAALQAQLQAQAQASAPVPQEQGHGGSSIMERFKRMALPYFKGESQPLLEESWMTEVKKILRAIRCAEEDKVSLATYMLQSKCVDTQANCVDTTGNCCRTGFWDSELVSTQRWTVSTPLADCVDTTGYCFRTDFWDSDQVSTHRNPSSTAALQLDLLTFLAEQTSLHRFPLIPMSFLLKGWHAASGDEARSGKPPFAAKKLLLELYGLSCLWGRLCRHHRQLLQNRLLGKRTSVDTQVDCVDTTGRLCRHTGRLCRHHWLLLQNRLLGHSSGVDTQVDCVDTTVTKVQEIDGKFVAAKILSWRQHRVSLTHLDGKDLAAKFFCETGVPVLEEDILRSDPKYEE</sequence>